<dbReference type="GO" id="GO:0003677">
    <property type="term" value="F:DNA binding"/>
    <property type="evidence" value="ECO:0007669"/>
    <property type="project" value="UniProtKB-KW"/>
</dbReference>
<reference evidence="7 8" key="1">
    <citation type="submission" date="2020-08" db="EMBL/GenBank/DDBJ databases">
        <title>Complete Genome Sequence of Effusibacillus dendaii Strain skT53, Isolated from Farmland soil.</title>
        <authorList>
            <person name="Konishi T."/>
            <person name="Kawasaki H."/>
        </authorList>
    </citation>
    <scope>NUCLEOTIDE SEQUENCE [LARGE SCALE GENOMIC DNA]</scope>
    <source>
        <strain evidence="8">skT53</strain>
    </source>
</reference>
<keyword evidence="2" id="KW-0238">DNA-binding</keyword>
<dbReference type="InterPro" id="IPR036390">
    <property type="entry name" value="WH_DNA-bd_sf"/>
</dbReference>
<dbReference type="AlphaFoldDB" id="A0A7I8D9G3"/>
<gene>
    <name evidence="7" type="ORF">skT53_01550</name>
</gene>
<evidence type="ECO:0000313" key="8">
    <source>
        <dbReference type="Proteomes" id="UP000593802"/>
    </source>
</evidence>
<dbReference type="InterPro" id="IPR012318">
    <property type="entry name" value="HTH_CRP"/>
</dbReference>
<accession>A0A7I8D9G3</accession>
<keyword evidence="3" id="KW-0010">Activator</keyword>
<dbReference type="EMBL" id="AP023366">
    <property type="protein sequence ID" value="BCJ85170.1"/>
    <property type="molecule type" value="Genomic_DNA"/>
</dbReference>
<organism evidence="7 8">
    <name type="scientific">Effusibacillus dendaii</name>
    <dbReference type="NCBI Taxonomy" id="2743772"/>
    <lineage>
        <taxon>Bacteria</taxon>
        <taxon>Bacillati</taxon>
        <taxon>Bacillota</taxon>
        <taxon>Bacilli</taxon>
        <taxon>Bacillales</taxon>
        <taxon>Alicyclobacillaceae</taxon>
        <taxon>Effusibacillus</taxon>
    </lineage>
</organism>
<protein>
    <submittedName>
        <fullName evidence="7">cAMP-binding protein</fullName>
    </submittedName>
</protein>
<dbReference type="InterPro" id="IPR036388">
    <property type="entry name" value="WH-like_DNA-bd_sf"/>
</dbReference>
<dbReference type="PRINTS" id="PR00034">
    <property type="entry name" value="HTHCRP"/>
</dbReference>
<dbReference type="SMART" id="SM00419">
    <property type="entry name" value="HTH_CRP"/>
    <property type="match status" value="1"/>
</dbReference>
<dbReference type="SUPFAM" id="SSF51206">
    <property type="entry name" value="cAMP-binding domain-like"/>
    <property type="match status" value="1"/>
</dbReference>
<dbReference type="PROSITE" id="PS50042">
    <property type="entry name" value="CNMP_BINDING_3"/>
    <property type="match status" value="1"/>
</dbReference>
<sequence>MNSESRDALKQIELFRDMNEQDLAKIEQLLIRRSMMERMVIFMQGEPLEHVYFILSGKVKIYRNDEQGHEQIVNVLQAGDMFPHAGFFRQGIYPAHSVMLEKGVLLALPVSRFHALLESNPDLGIKMMSLMESKIVELQARLQEMVMHDTFGRIVLLLSRLSRLHGVPAGDWTRIDVPFTNQELANMIGTSRETVNRTLSQLKKEGILDITADHRLMIRMDQLEKQLHI</sequence>
<dbReference type="Pfam" id="PF00027">
    <property type="entry name" value="cNMP_binding"/>
    <property type="match status" value="1"/>
</dbReference>
<feature type="domain" description="HTH crp-type" evidence="6">
    <location>
        <begin position="148"/>
        <end position="224"/>
    </location>
</feature>
<evidence type="ECO:0000256" key="3">
    <source>
        <dbReference type="ARBA" id="ARBA00023159"/>
    </source>
</evidence>
<evidence type="ECO:0000256" key="1">
    <source>
        <dbReference type="ARBA" id="ARBA00023015"/>
    </source>
</evidence>
<dbReference type="PROSITE" id="PS51063">
    <property type="entry name" value="HTH_CRP_2"/>
    <property type="match status" value="1"/>
</dbReference>
<dbReference type="InterPro" id="IPR000595">
    <property type="entry name" value="cNMP-bd_dom"/>
</dbReference>
<name>A0A7I8D9G3_9BACL</name>
<dbReference type="Gene3D" id="2.60.120.10">
    <property type="entry name" value="Jelly Rolls"/>
    <property type="match status" value="1"/>
</dbReference>
<dbReference type="SMART" id="SM00100">
    <property type="entry name" value="cNMP"/>
    <property type="match status" value="1"/>
</dbReference>
<dbReference type="KEGG" id="eff:skT53_01550"/>
<keyword evidence="8" id="KW-1185">Reference proteome</keyword>
<dbReference type="PANTHER" id="PTHR24567:SF74">
    <property type="entry name" value="HTH-TYPE TRANSCRIPTIONAL REGULATOR ARCR"/>
    <property type="match status" value="1"/>
</dbReference>
<feature type="domain" description="Cyclic nucleotide-binding" evidence="5">
    <location>
        <begin position="14"/>
        <end position="134"/>
    </location>
</feature>
<dbReference type="InterPro" id="IPR014710">
    <property type="entry name" value="RmlC-like_jellyroll"/>
</dbReference>
<dbReference type="Gene3D" id="1.10.10.10">
    <property type="entry name" value="Winged helix-like DNA-binding domain superfamily/Winged helix DNA-binding domain"/>
    <property type="match status" value="1"/>
</dbReference>
<dbReference type="Pfam" id="PF13545">
    <property type="entry name" value="HTH_Crp_2"/>
    <property type="match status" value="1"/>
</dbReference>
<evidence type="ECO:0000256" key="2">
    <source>
        <dbReference type="ARBA" id="ARBA00023125"/>
    </source>
</evidence>
<evidence type="ECO:0000259" key="5">
    <source>
        <dbReference type="PROSITE" id="PS50042"/>
    </source>
</evidence>
<dbReference type="RefSeq" id="WP_200759326.1">
    <property type="nucleotide sequence ID" value="NZ_AP023366.1"/>
</dbReference>
<dbReference type="PANTHER" id="PTHR24567">
    <property type="entry name" value="CRP FAMILY TRANSCRIPTIONAL REGULATORY PROTEIN"/>
    <property type="match status" value="1"/>
</dbReference>
<dbReference type="CDD" id="cd00038">
    <property type="entry name" value="CAP_ED"/>
    <property type="match status" value="1"/>
</dbReference>
<evidence type="ECO:0000259" key="6">
    <source>
        <dbReference type="PROSITE" id="PS51063"/>
    </source>
</evidence>
<dbReference type="Proteomes" id="UP000593802">
    <property type="component" value="Chromosome"/>
</dbReference>
<proteinExistence type="predicted"/>
<dbReference type="GO" id="GO:0005829">
    <property type="term" value="C:cytosol"/>
    <property type="evidence" value="ECO:0007669"/>
    <property type="project" value="TreeGrafter"/>
</dbReference>
<dbReference type="InterPro" id="IPR050397">
    <property type="entry name" value="Env_Response_Regulators"/>
</dbReference>
<dbReference type="InterPro" id="IPR018490">
    <property type="entry name" value="cNMP-bd_dom_sf"/>
</dbReference>
<dbReference type="SUPFAM" id="SSF46785">
    <property type="entry name" value="Winged helix' DNA-binding domain"/>
    <property type="match status" value="1"/>
</dbReference>
<keyword evidence="4" id="KW-0804">Transcription</keyword>
<dbReference type="GO" id="GO:0003700">
    <property type="term" value="F:DNA-binding transcription factor activity"/>
    <property type="evidence" value="ECO:0007669"/>
    <property type="project" value="TreeGrafter"/>
</dbReference>
<keyword evidence="1" id="KW-0805">Transcription regulation</keyword>
<evidence type="ECO:0000256" key="4">
    <source>
        <dbReference type="ARBA" id="ARBA00023163"/>
    </source>
</evidence>
<evidence type="ECO:0000313" key="7">
    <source>
        <dbReference type="EMBL" id="BCJ85170.1"/>
    </source>
</evidence>